<dbReference type="InterPro" id="IPR006461">
    <property type="entry name" value="PLAC_motif_containing"/>
</dbReference>
<proteinExistence type="inferred from homology"/>
<sequence length="163" mass="18022">MLRSRALGLSLPGPFGHLSLNRFAHGNQIKDMAVVHQQPPHVVTVMTTAQQSPGTWSTGMCDCCSDMGTCCCGLWCFPCMQCQTAGDFGWCCCMPLLDVCCVVSCILRSSIRERHNIPGSCCDDCCKLYWCYPCVWCQMNRELKIRGNQGTHTSVVTSQVIRG</sequence>
<dbReference type="Pfam" id="PF04749">
    <property type="entry name" value="PLAC8"/>
    <property type="match status" value="1"/>
</dbReference>
<comment type="caution">
    <text evidence="2">The sequence shown here is derived from an EMBL/GenBank/DDBJ whole genome shotgun (WGS) entry which is preliminary data.</text>
</comment>
<dbReference type="Proteomes" id="UP001488805">
    <property type="component" value="Unassembled WGS sequence"/>
</dbReference>
<comment type="similarity">
    <text evidence="1">Belongs to the cornifelin family.</text>
</comment>
<evidence type="ECO:0000313" key="2">
    <source>
        <dbReference type="EMBL" id="KAK9524772.1"/>
    </source>
</evidence>
<evidence type="ECO:0008006" key="4">
    <source>
        <dbReference type="Google" id="ProtNLM"/>
    </source>
</evidence>
<gene>
    <name evidence="2" type="ORF">VZT92_017140</name>
</gene>
<dbReference type="AlphaFoldDB" id="A0AAW1ER43"/>
<keyword evidence="3" id="KW-1185">Reference proteome</keyword>
<dbReference type="PANTHER" id="PTHR15907">
    <property type="entry name" value="DUF614 FAMILY PROTEIN-RELATED"/>
    <property type="match status" value="1"/>
</dbReference>
<protein>
    <recommendedName>
        <fullName evidence="4">Plac8 onzin related protein 1</fullName>
    </recommendedName>
</protein>
<reference evidence="2 3" key="1">
    <citation type="journal article" date="2024" name="Genome Biol. Evol.">
        <title>Chromosome-level genome assembly of the viviparous eelpout Zoarces viviparus.</title>
        <authorList>
            <person name="Fuhrmann N."/>
            <person name="Brasseur M.V."/>
            <person name="Bakowski C.E."/>
            <person name="Podsiadlowski L."/>
            <person name="Prost S."/>
            <person name="Krehenwinkel H."/>
            <person name="Mayer C."/>
        </authorList>
    </citation>
    <scope>NUCLEOTIDE SEQUENCE [LARGE SCALE GENOMIC DNA]</scope>
    <source>
        <strain evidence="2">NO-MEL_2022_Ind0_liver</strain>
    </source>
</reference>
<organism evidence="2 3">
    <name type="scientific">Zoarces viviparus</name>
    <name type="common">Viviparous eelpout</name>
    <name type="synonym">Blennius viviparus</name>
    <dbReference type="NCBI Taxonomy" id="48416"/>
    <lineage>
        <taxon>Eukaryota</taxon>
        <taxon>Metazoa</taxon>
        <taxon>Chordata</taxon>
        <taxon>Craniata</taxon>
        <taxon>Vertebrata</taxon>
        <taxon>Euteleostomi</taxon>
        <taxon>Actinopterygii</taxon>
        <taxon>Neopterygii</taxon>
        <taxon>Teleostei</taxon>
        <taxon>Neoteleostei</taxon>
        <taxon>Acanthomorphata</taxon>
        <taxon>Eupercaria</taxon>
        <taxon>Perciformes</taxon>
        <taxon>Cottioidei</taxon>
        <taxon>Zoarcales</taxon>
        <taxon>Zoarcidae</taxon>
        <taxon>Zoarcinae</taxon>
        <taxon>Zoarces</taxon>
    </lineage>
</organism>
<dbReference type="EMBL" id="JBCEZU010000145">
    <property type="protein sequence ID" value="KAK9524772.1"/>
    <property type="molecule type" value="Genomic_DNA"/>
</dbReference>
<name>A0AAW1ER43_ZOAVI</name>
<evidence type="ECO:0000256" key="1">
    <source>
        <dbReference type="ARBA" id="ARBA00009024"/>
    </source>
</evidence>
<dbReference type="NCBIfam" id="TIGR01571">
    <property type="entry name" value="A_thal_Cys_rich"/>
    <property type="match status" value="1"/>
</dbReference>
<accession>A0AAW1ER43</accession>
<evidence type="ECO:0000313" key="3">
    <source>
        <dbReference type="Proteomes" id="UP001488805"/>
    </source>
</evidence>